<feature type="compositionally biased region" description="Basic and acidic residues" evidence="1">
    <location>
        <begin position="701"/>
        <end position="716"/>
    </location>
</feature>
<dbReference type="InterPro" id="IPR057670">
    <property type="entry name" value="SH3_retrovirus"/>
</dbReference>
<feature type="domain" description="Retroviral polymerase SH3-like" evidence="3">
    <location>
        <begin position="78"/>
        <end position="123"/>
    </location>
</feature>
<protein>
    <submittedName>
        <fullName evidence="4">Retrovirus-related Pol polyprotein from transposon TNT 1-94</fullName>
    </submittedName>
</protein>
<dbReference type="Pfam" id="PF25597">
    <property type="entry name" value="SH3_retrovirus"/>
    <property type="match status" value="1"/>
</dbReference>
<feature type="region of interest" description="Disordered" evidence="1">
    <location>
        <begin position="606"/>
        <end position="772"/>
    </location>
</feature>
<evidence type="ECO:0000259" key="2">
    <source>
        <dbReference type="Pfam" id="PF07727"/>
    </source>
</evidence>
<name>A0A6L2NHS2_TANCI</name>
<dbReference type="Pfam" id="PF07727">
    <property type="entry name" value="RVT_2"/>
    <property type="match status" value="1"/>
</dbReference>
<evidence type="ECO:0000259" key="3">
    <source>
        <dbReference type="Pfam" id="PF25597"/>
    </source>
</evidence>
<reference evidence="4" key="1">
    <citation type="journal article" date="2019" name="Sci. Rep.">
        <title>Draft genome of Tanacetum cinerariifolium, the natural source of mosquito coil.</title>
        <authorList>
            <person name="Yamashiro T."/>
            <person name="Shiraishi A."/>
            <person name="Satake H."/>
            <person name="Nakayama K."/>
        </authorList>
    </citation>
    <scope>NUCLEOTIDE SEQUENCE</scope>
</reference>
<organism evidence="4">
    <name type="scientific">Tanacetum cinerariifolium</name>
    <name type="common">Dalmatian daisy</name>
    <name type="synonym">Chrysanthemum cinerariifolium</name>
    <dbReference type="NCBI Taxonomy" id="118510"/>
    <lineage>
        <taxon>Eukaryota</taxon>
        <taxon>Viridiplantae</taxon>
        <taxon>Streptophyta</taxon>
        <taxon>Embryophyta</taxon>
        <taxon>Tracheophyta</taxon>
        <taxon>Spermatophyta</taxon>
        <taxon>Magnoliopsida</taxon>
        <taxon>eudicotyledons</taxon>
        <taxon>Gunneridae</taxon>
        <taxon>Pentapetalae</taxon>
        <taxon>asterids</taxon>
        <taxon>campanulids</taxon>
        <taxon>Asterales</taxon>
        <taxon>Asteraceae</taxon>
        <taxon>Asteroideae</taxon>
        <taxon>Anthemideae</taxon>
        <taxon>Anthemidinae</taxon>
        <taxon>Tanacetum</taxon>
    </lineage>
</organism>
<sequence length="850" mass="96422">MIGNHSQLMNFVSKFLGKSKKSSHQPKAEDANQEKLYLLHMDLCGPMRVAEAINIACYTQNCSLIRPRYNKTPYELMQGKLDAKVDIRIFVHYTPTKKAFRIYNKRTWKIMEAIHVTFDELTTMASEQFSSRLRLHSMTPTTSSSGLIPNTVSQQHFLVVATPRAIDLVDSLVSTSIDQDAPLTSISSTQEQDHSPNISQGSSSNVRQIHTPFESLGRWTKVHPIANFINNPSHSVSILKQLQINVMWQEEGIDFEESFAPVARIDPIRIFVANAAHKNMMIFQMDVKTAFLNGELKEEVYVYEPGGFFDQDNPSHVCKLKKALNGLKQAPRAWYDMLSSFLISQHFSKGVVDPTLFTWKARNDLLLLTDYGFQFIKIPLYCDNKSAIALCCNNIQHSRAKHIDGQDFDALPTDEEVVSFLRELRHIGEINYLNDVVVDHMHQPWKIFAALINKSLSQKTTEETHIYEAIIPECLTSLEMKETQAYNTYLGFAMGATPPKKARKFKKPASPKLTTVLVLTETPTGKSKRVKRPAKKSTETPARGVVTREIPKMPLTKKKEKVDVTHGKGIKLLSQVALTEDAQFKEVKKKSMRDFLRLILVAESWGNDEDDSNNKQVSSDEDSDQEKDSDDDKTQLDNKHESDLEHETDESESGSEYDHDKSKEIEEEEDDNEDEIKIIDKAEGDEDEKMDYTTSQLYDDVDIRLNEPGDTDKGFVEEEGTDATMTNVQQGNENPKILLVIEDAHSEEPEFEVADSDMPHDQEENLDNDDEPKEKVAIKHDWFTKPSQPQEPTDLGCNVGKTPQQGQNQSWLITLASFAKKPSKTFDELMSTPIDFSAFIMNGLNINNLT</sequence>
<feature type="compositionally biased region" description="Acidic residues" evidence="1">
    <location>
        <begin position="646"/>
        <end position="655"/>
    </location>
</feature>
<proteinExistence type="predicted"/>
<feature type="region of interest" description="Disordered" evidence="1">
    <location>
        <begin position="184"/>
        <end position="206"/>
    </location>
</feature>
<feature type="region of interest" description="Disordered" evidence="1">
    <location>
        <begin position="524"/>
        <end position="545"/>
    </location>
</feature>
<gene>
    <name evidence="4" type="ORF">Tci_057799</name>
</gene>
<dbReference type="AlphaFoldDB" id="A0A6L2NHS2"/>
<feature type="compositionally biased region" description="Basic and acidic residues" evidence="1">
    <location>
        <begin position="630"/>
        <end position="645"/>
    </location>
</feature>
<feature type="compositionally biased region" description="Polar residues" evidence="1">
    <location>
        <begin position="723"/>
        <end position="733"/>
    </location>
</feature>
<feature type="compositionally biased region" description="Acidic residues" evidence="1">
    <location>
        <begin position="619"/>
        <end position="629"/>
    </location>
</feature>
<dbReference type="InterPro" id="IPR013103">
    <property type="entry name" value="RVT_2"/>
</dbReference>
<feature type="domain" description="Reverse transcriptase Ty1/copia-type" evidence="2">
    <location>
        <begin position="248"/>
        <end position="362"/>
    </location>
</feature>
<dbReference type="EMBL" id="BKCJ010009186">
    <property type="protein sequence ID" value="GEU85821.1"/>
    <property type="molecule type" value="Genomic_DNA"/>
</dbReference>
<feature type="compositionally biased region" description="Acidic residues" evidence="1">
    <location>
        <begin position="665"/>
        <end position="674"/>
    </location>
</feature>
<comment type="caution">
    <text evidence="4">The sequence shown here is derived from an EMBL/GenBank/DDBJ whole genome shotgun (WGS) entry which is preliminary data.</text>
</comment>
<feature type="compositionally biased region" description="Basic residues" evidence="1">
    <location>
        <begin position="526"/>
        <end position="535"/>
    </location>
</feature>
<accession>A0A6L2NHS2</accession>
<evidence type="ECO:0000256" key="1">
    <source>
        <dbReference type="SAM" id="MobiDB-lite"/>
    </source>
</evidence>
<evidence type="ECO:0000313" key="4">
    <source>
        <dbReference type="EMBL" id="GEU85821.1"/>
    </source>
</evidence>